<protein>
    <submittedName>
        <fullName evidence="1">Uncharacterized protein</fullName>
    </submittedName>
</protein>
<dbReference type="OrthoDB" id="8780237at2"/>
<dbReference type="GeneID" id="95551807"/>
<dbReference type="EMBL" id="FXAH01000014">
    <property type="protein sequence ID" value="SMF66556.1"/>
    <property type="molecule type" value="Genomic_DNA"/>
</dbReference>
<evidence type="ECO:0000313" key="2">
    <source>
        <dbReference type="Proteomes" id="UP000192911"/>
    </source>
</evidence>
<proteinExistence type="predicted"/>
<dbReference type="Proteomes" id="UP000192911">
    <property type="component" value="Unassembled WGS sequence"/>
</dbReference>
<evidence type="ECO:0000313" key="1">
    <source>
        <dbReference type="EMBL" id="SMF66556.1"/>
    </source>
</evidence>
<accession>A0A1X7G9Z5</accession>
<reference evidence="2" key="1">
    <citation type="submission" date="2017-04" db="EMBL/GenBank/DDBJ databases">
        <authorList>
            <person name="Varghese N."/>
            <person name="Submissions S."/>
        </authorList>
    </citation>
    <scope>NUCLEOTIDE SEQUENCE [LARGE SCALE GENOMIC DNA]</scope>
    <source>
        <strain evidence="2">Ballard 720</strain>
    </source>
</reference>
<name>A0A1X7G9Z5_TRICW</name>
<dbReference type="STRING" id="28094.SAMN06295900_114129"/>
<keyword evidence="2" id="KW-1185">Reference proteome</keyword>
<dbReference type="RefSeq" id="WP_085229558.1">
    <property type="nucleotide sequence ID" value="NZ_BSQD01000013.1"/>
</dbReference>
<gene>
    <name evidence="1" type="ORF">SAMN06295900_114129</name>
</gene>
<sequence>MKRKAVVQTGLAAVVQLNDGFSGEPIADASVLFKLDQTPCTPLRKADGFFVFTHLQNGAPHCLDIACAGFFDAQVTLSVIPFPLTRPLAESIVVCQLEPSPVYPYPAGTTIVCGQVTSTGKPLAGVDVFALFSDRLGAWHYGKARSYGSPDDEDPCNGRYSLVLSSATGAPDVSLRFTKDGYTPWFGQVAVARSMQTIANADLQPAKA</sequence>
<organism evidence="1 2">
    <name type="scientific">Trinickia caryophylli</name>
    <name type="common">Paraburkholderia caryophylli</name>
    <dbReference type="NCBI Taxonomy" id="28094"/>
    <lineage>
        <taxon>Bacteria</taxon>
        <taxon>Pseudomonadati</taxon>
        <taxon>Pseudomonadota</taxon>
        <taxon>Betaproteobacteria</taxon>
        <taxon>Burkholderiales</taxon>
        <taxon>Burkholderiaceae</taxon>
        <taxon>Trinickia</taxon>
    </lineage>
</organism>
<dbReference type="AlphaFoldDB" id="A0A1X7G9Z5"/>